<dbReference type="Gramene" id="ONI35815">
    <property type="protein sequence ID" value="ONI35815"/>
    <property type="gene ID" value="PRUPE_1G555800"/>
</dbReference>
<dbReference type="STRING" id="3760.A0A251RKW1"/>
<protein>
    <recommendedName>
        <fullName evidence="6">DUF1232 domain-containing protein</fullName>
    </recommendedName>
</protein>
<dbReference type="GO" id="GO:0012505">
    <property type="term" value="C:endomembrane system"/>
    <property type="evidence" value="ECO:0007669"/>
    <property type="project" value="UniProtKB-SubCell"/>
</dbReference>
<name>A0A251RKW1_PRUPE</name>
<dbReference type="PANTHER" id="PTHR22894:SF5">
    <property type="entry name" value="RING-TYPE DOMAIN-CONTAINING PROTEIN"/>
    <property type="match status" value="1"/>
</dbReference>
<keyword evidence="4 5" id="KW-0472">Membrane</keyword>
<evidence type="ECO:0000259" key="6">
    <source>
        <dbReference type="Pfam" id="PF06803"/>
    </source>
</evidence>
<feature type="transmembrane region" description="Helical" evidence="5">
    <location>
        <begin position="107"/>
        <end position="125"/>
    </location>
</feature>
<evidence type="ECO:0000256" key="2">
    <source>
        <dbReference type="ARBA" id="ARBA00022692"/>
    </source>
</evidence>
<dbReference type="InterPro" id="IPR038896">
    <property type="entry name" value="RNF170"/>
</dbReference>
<proteinExistence type="predicted"/>
<evidence type="ECO:0000256" key="3">
    <source>
        <dbReference type="ARBA" id="ARBA00022989"/>
    </source>
</evidence>
<evidence type="ECO:0000313" key="7">
    <source>
        <dbReference type="EMBL" id="ONI35815.1"/>
    </source>
</evidence>
<reference evidence="7 8" key="1">
    <citation type="journal article" date="2013" name="Nat. Genet.">
        <title>The high-quality draft genome of peach (Prunus persica) identifies unique patterns of genetic diversity, domestication and genome evolution.</title>
        <authorList>
            <consortium name="International Peach Genome Initiative"/>
            <person name="Verde I."/>
            <person name="Abbott A.G."/>
            <person name="Scalabrin S."/>
            <person name="Jung S."/>
            <person name="Shu S."/>
            <person name="Marroni F."/>
            <person name="Zhebentyayeva T."/>
            <person name="Dettori M.T."/>
            <person name="Grimwood J."/>
            <person name="Cattonaro F."/>
            <person name="Zuccolo A."/>
            <person name="Rossini L."/>
            <person name="Jenkins J."/>
            <person name="Vendramin E."/>
            <person name="Meisel L.A."/>
            <person name="Decroocq V."/>
            <person name="Sosinski B."/>
            <person name="Prochnik S."/>
            <person name="Mitros T."/>
            <person name="Policriti A."/>
            <person name="Cipriani G."/>
            <person name="Dondini L."/>
            <person name="Ficklin S."/>
            <person name="Goodstein D.M."/>
            <person name="Xuan P."/>
            <person name="Del Fabbro C."/>
            <person name="Aramini V."/>
            <person name="Copetti D."/>
            <person name="Gonzalez S."/>
            <person name="Horner D.S."/>
            <person name="Falchi R."/>
            <person name="Lucas S."/>
            <person name="Mica E."/>
            <person name="Maldonado J."/>
            <person name="Lazzari B."/>
            <person name="Bielenberg D."/>
            <person name="Pirona R."/>
            <person name="Miculan M."/>
            <person name="Barakat A."/>
            <person name="Testolin R."/>
            <person name="Stella A."/>
            <person name="Tartarini S."/>
            <person name="Tonutti P."/>
            <person name="Arus P."/>
            <person name="Orellana A."/>
            <person name="Wells C."/>
            <person name="Main D."/>
            <person name="Vizzotto G."/>
            <person name="Silva H."/>
            <person name="Salamini F."/>
            <person name="Schmutz J."/>
            <person name="Morgante M."/>
            <person name="Rokhsar D.S."/>
        </authorList>
    </citation>
    <scope>NUCLEOTIDE SEQUENCE [LARGE SCALE GENOMIC DNA]</scope>
    <source>
        <strain evidence="8">cv. Nemared</strain>
    </source>
</reference>
<feature type="domain" description="DUF1232" evidence="6">
    <location>
        <begin position="113"/>
        <end position="146"/>
    </location>
</feature>
<feature type="transmembrane region" description="Helical" evidence="5">
    <location>
        <begin position="131"/>
        <end position="154"/>
    </location>
</feature>
<evidence type="ECO:0000313" key="8">
    <source>
        <dbReference type="Proteomes" id="UP000006882"/>
    </source>
</evidence>
<dbReference type="EMBL" id="CM007651">
    <property type="protein sequence ID" value="ONI35815.1"/>
    <property type="molecule type" value="Genomic_DNA"/>
</dbReference>
<keyword evidence="2 5" id="KW-0812">Transmembrane</keyword>
<dbReference type="AlphaFoldDB" id="A0A251RKW1"/>
<evidence type="ECO:0000256" key="1">
    <source>
        <dbReference type="ARBA" id="ARBA00004127"/>
    </source>
</evidence>
<comment type="subcellular location">
    <subcellularLocation>
        <location evidence="1">Endomembrane system</location>
        <topology evidence="1">Multi-pass membrane protein</topology>
    </subcellularLocation>
</comment>
<sequence>MDDPPGSDMCSVCHGNFDTPCQANCSHWFCEMECAVWHHGSALQPASLRQADRPEVAEILGKVERYNRYFGDHPRSLIQRGQDLPFFLRRLLRELIDPNRSLPARRMAQICFAMILLAIYLVSPVDLIPEAMFGLLGYVDDFIVALVILFNLAAISRSILYHRHGGS</sequence>
<evidence type="ECO:0000256" key="4">
    <source>
        <dbReference type="ARBA" id="ARBA00023136"/>
    </source>
</evidence>
<gene>
    <name evidence="7" type="ORF">PRUPE_1G555800</name>
</gene>
<dbReference type="Proteomes" id="UP000006882">
    <property type="component" value="Chromosome G1"/>
</dbReference>
<dbReference type="GO" id="GO:0061630">
    <property type="term" value="F:ubiquitin protein ligase activity"/>
    <property type="evidence" value="ECO:0007669"/>
    <property type="project" value="InterPro"/>
</dbReference>
<keyword evidence="3 5" id="KW-1133">Transmembrane helix</keyword>
<dbReference type="Pfam" id="PF06803">
    <property type="entry name" value="DUF1232"/>
    <property type="match status" value="1"/>
</dbReference>
<dbReference type="InterPro" id="IPR010652">
    <property type="entry name" value="DUF1232"/>
</dbReference>
<organism evidence="7 8">
    <name type="scientific">Prunus persica</name>
    <name type="common">Peach</name>
    <name type="synonym">Amygdalus persica</name>
    <dbReference type="NCBI Taxonomy" id="3760"/>
    <lineage>
        <taxon>Eukaryota</taxon>
        <taxon>Viridiplantae</taxon>
        <taxon>Streptophyta</taxon>
        <taxon>Embryophyta</taxon>
        <taxon>Tracheophyta</taxon>
        <taxon>Spermatophyta</taxon>
        <taxon>Magnoliopsida</taxon>
        <taxon>eudicotyledons</taxon>
        <taxon>Gunneridae</taxon>
        <taxon>Pentapetalae</taxon>
        <taxon>rosids</taxon>
        <taxon>fabids</taxon>
        <taxon>Rosales</taxon>
        <taxon>Rosaceae</taxon>
        <taxon>Amygdaloideae</taxon>
        <taxon>Amygdaleae</taxon>
        <taxon>Prunus</taxon>
    </lineage>
</organism>
<dbReference type="SUPFAM" id="SSF57850">
    <property type="entry name" value="RING/U-box"/>
    <property type="match status" value="1"/>
</dbReference>
<keyword evidence="8" id="KW-1185">Reference proteome</keyword>
<evidence type="ECO:0000256" key="5">
    <source>
        <dbReference type="SAM" id="Phobius"/>
    </source>
</evidence>
<accession>A0A251RKW1</accession>
<dbReference type="PANTHER" id="PTHR22894">
    <property type="entry name" value="RING-TYPE DOMAIN-CONTAINING PROTEIN"/>
    <property type="match status" value="1"/>
</dbReference>